<keyword evidence="1" id="KW-0732">Signal</keyword>
<evidence type="ECO:0000313" key="3">
    <source>
        <dbReference type="Proteomes" id="UP000318833"/>
    </source>
</evidence>
<dbReference type="EMBL" id="VLNR01000053">
    <property type="protein sequence ID" value="TSE05855.1"/>
    <property type="molecule type" value="Genomic_DNA"/>
</dbReference>
<evidence type="ECO:0000313" key="2">
    <source>
        <dbReference type="EMBL" id="TSE05855.1"/>
    </source>
</evidence>
<evidence type="ECO:0008006" key="4">
    <source>
        <dbReference type="Google" id="ProtNLM"/>
    </source>
</evidence>
<feature type="signal peptide" evidence="1">
    <location>
        <begin position="1"/>
        <end position="25"/>
    </location>
</feature>
<dbReference type="Proteomes" id="UP000318833">
    <property type="component" value="Unassembled WGS sequence"/>
</dbReference>
<dbReference type="SUPFAM" id="SSF56935">
    <property type="entry name" value="Porins"/>
    <property type="match status" value="1"/>
</dbReference>
<organism evidence="2 3">
    <name type="scientific">Aquimarina algiphila</name>
    <dbReference type="NCBI Taxonomy" id="2047982"/>
    <lineage>
        <taxon>Bacteria</taxon>
        <taxon>Pseudomonadati</taxon>
        <taxon>Bacteroidota</taxon>
        <taxon>Flavobacteriia</taxon>
        <taxon>Flavobacteriales</taxon>
        <taxon>Flavobacteriaceae</taxon>
        <taxon>Aquimarina</taxon>
    </lineage>
</organism>
<dbReference type="OrthoDB" id="9768177at2"/>
<dbReference type="AlphaFoldDB" id="A0A554VFC3"/>
<evidence type="ECO:0000256" key="1">
    <source>
        <dbReference type="SAM" id="SignalP"/>
    </source>
</evidence>
<dbReference type="InterPro" id="IPR008969">
    <property type="entry name" value="CarboxyPept-like_regulatory"/>
</dbReference>
<comment type="caution">
    <text evidence="2">The sequence shown here is derived from an EMBL/GenBank/DDBJ whole genome shotgun (WGS) entry which is preliminary data.</text>
</comment>
<sequence length="952" mass="107488">MKNSLLFKCITITVLMLLCYSTVFSQDGTLTGVLADNEGLPLPGVNIMIKGTNVGVQTDFDGNYSINCNVGDVLVFSYVGFSSKEVIVTAELLGQIETIAMTKKEAVLPMQSTAYSDAIQKKTNTRFNVPNFNESKYTFNQRGSYFQYNRIKGIDIEKENNKVDLTYFSPDIFYEVGWNSTTSLQFVKQNNLPNLQRTFSQGQPFNAESTFFGPESGVVFSYGPRLNSLQFDGIAYPFDQNGRLIPLSDTGGEKANDYDNSIFKTITKTSNSVFFNITTDKNFYGVTYRDKRNKDIFNTERSRFQEIELRHNNPKNSDKKVTWDTFIKYAKRIDNQPNLNGFLNTLLLNTWATPVSFENQQGSRLITDTQRSFSPEHFNNPLWLLKNNRNRSVNSMFSASIQNGFKLGEDTSLYTNINHSYVSNKQSFGLIPGTVGYNDGFSSDKAFDTNTFNAETTFKLNQYLDESDIDFTSKASYSYKGLRYNLSERSGFDPFSFQNPTDSNITTQKLTRNTLQLFNIISYTISDWDTTIKLSNTSYVSSIQNNKWFLPSIALETDLADLFDMNGVGEFKISTSADFSVKDTPLYYNNQSHNSLNITPLQSQGLIANNDLFVSDALQLEEKISYSITTQIRTDAFNKPINFGLTYYNNRIDESVFPVLEGEGFQLQNIADIRTYGFEANLEVFVNTYNDFSYAPGLVFSLYRNKVLKIQGNQERIPIAGFTTISKNLIKGQPAGVLVGTAYQRDAQDNVIIDDNGFPLIAQDLQVIGDPTPDFAIGFSNQFNWKRFKLNFLIDFQKGGDVWNGTQSALNYLGTSQQSAEEREITGFLFEGVNQLGQPNTITVDFANPSNTIAENRFVRYGFEGVGEEGIVDGSYLNLKSINLSYSIKKTDDRDFIREFDIGVYGNNLFTYSRFRGASPYSSLFDHTSGQGLQFFNTPIVSEIGIQIKIKL</sequence>
<accession>A0A554VFC3</accession>
<dbReference type="RefSeq" id="WP_143917838.1">
    <property type="nucleotide sequence ID" value="NZ_CANMIK010000061.1"/>
</dbReference>
<name>A0A554VFC3_9FLAO</name>
<protein>
    <recommendedName>
        <fullName evidence="4">TonB-dependent receptor</fullName>
    </recommendedName>
</protein>
<reference evidence="2 3" key="1">
    <citation type="submission" date="2019-07" db="EMBL/GenBank/DDBJ databases">
        <title>The draft genome sequence of Aquimarina algiphila M91.</title>
        <authorList>
            <person name="Meng X."/>
        </authorList>
    </citation>
    <scope>NUCLEOTIDE SEQUENCE [LARGE SCALE GENOMIC DNA]</scope>
    <source>
        <strain evidence="2 3">M91</strain>
    </source>
</reference>
<proteinExistence type="predicted"/>
<feature type="chain" id="PRO_5021933417" description="TonB-dependent receptor" evidence="1">
    <location>
        <begin position="26"/>
        <end position="952"/>
    </location>
</feature>
<dbReference type="Gene3D" id="2.60.40.1120">
    <property type="entry name" value="Carboxypeptidase-like, regulatory domain"/>
    <property type="match status" value="1"/>
</dbReference>
<gene>
    <name evidence="2" type="ORF">FOF46_21290</name>
</gene>
<dbReference type="SUPFAM" id="SSF49464">
    <property type="entry name" value="Carboxypeptidase regulatory domain-like"/>
    <property type="match status" value="1"/>
</dbReference>
<dbReference type="Pfam" id="PF13715">
    <property type="entry name" value="CarbopepD_reg_2"/>
    <property type="match status" value="1"/>
</dbReference>
<keyword evidence="3" id="KW-1185">Reference proteome</keyword>